<sequence length="237" mass="25047">MSCGPCKETVECEEIPEDGDEYDALTDLYQRLFEPDADVCCPKDGDNSQDAGRCDCPLTLPGPKLPAPAAGEAAKYCQDGPEETYVKRADRQLSSLLTRHQKGQAEGDVKHLTSKLPGFKSCKIRKPGTVNTTLVGLDLEHWMATATAGDGRDEHVKRAAYDLAAAEAYCKHDGAVEAAEQAVYYEPAGHLAEVAARFGAQSYAGDGGGNGGSGQDKGDDSPVVVIAYVGSTASTED</sequence>
<gene>
    <name evidence="2" type="ORF">CINCED_3A019047</name>
</gene>
<name>A0A5E4M611_9HEMI</name>
<dbReference type="Proteomes" id="UP000325440">
    <property type="component" value="Unassembled WGS sequence"/>
</dbReference>
<reference evidence="2 3" key="1">
    <citation type="submission" date="2019-08" db="EMBL/GenBank/DDBJ databases">
        <authorList>
            <person name="Alioto T."/>
            <person name="Alioto T."/>
            <person name="Gomez Garrido J."/>
        </authorList>
    </citation>
    <scope>NUCLEOTIDE SEQUENCE [LARGE SCALE GENOMIC DNA]</scope>
</reference>
<organism evidence="2 3">
    <name type="scientific">Cinara cedri</name>
    <dbReference type="NCBI Taxonomy" id="506608"/>
    <lineage>
        <taxon>Eukaryota</taxon>
        <taxon>Metazoa</taxon>
        <taxon>Ecdysozoa</taxon>
        <taxon>Arthropoda</taxon>
        <taxon>Hexapoda</taxon>
        <taxon>Insecta</taxon>
        <taxon>Pterygota</taxon>
        <taxon>Neoptera</taxon>
        <taxon>Paraneoptera</taxon>
        <taxon>Hemiptera</taxon>
        <taxon>Sternorrhyncha</taxon>
        <taxon>Aphidomorpha</taxon>
        <taxon>Aphidoidea</taxon>
        <taxon>Aphididae</taxon>
        <taxon>Lachninae</taxon>
        <taxon>Cinara</taxon>
    </lineage>
</organism>
<dbReference type="OrthoDB" id="6619778at2759"/>
<evidence type="ECO:0000313" key="3">
    <source>
        <dbReference type="Proteomes" id="UP000325440"/>
    </source>
</evidence>
<evidence type="ECO:0000313" key="2">
    <source>
        <dbReference type="EMBL" id="VVC26178.1"/>
    </source>
</evidence>
<accession>A0A5E4M611</accession>
<dbReference type="AlphaFoldDB" id="A0A5E4M611"/>
<dbReference type="EMBL" id="CABPRJ010000027">
    <property type="protein sequence ID" value="VVC26178.1"/>
    <property type="molecule type" value="Genomic_DNA"/>
</dbReference>
<protein>
    <submittedName>
        <fullName evidence="2">Uncharacterized protein</fullName>
    </submittedName>
</protein>
<proteinExistence type="predicted"/>
<feature type="compositionally biased region" description="Gly residues" evidence="1">
    <location>
        <begin position="205"/>
        <end position="215"/>
    </location>
</feature>
<evidence type="ECO:0000256" key="1">
    <source>
        <dbReference type="SAM" id="MobiDB-lite"/>
    </source>
</evidence>
<feature type="region of interest" description="Disordered" evidence="1">
    <location>
        <begin position="203"/>
        <end position="222"/>
    </location>
</feature>
<keyword evidence="3" id="KW-1185">Reference proteome</keyword>